<reference evidence="2 3" key="1">
    <citation type="submission" date="2019-06" db="EMBL/GenBank/DDBJ databases">
        <title>Draft genome sequence of Methanolobus vulcani B1d.</title>
        <authorList>
            <person name="Creighbaum A.J."/>
            <person name="Ticak T."/>
            <person name="Hariraju D."/>
            <person name="Arivett B.A."/>
            <person name="Ferguson D.J.Jr."/>
        </authorList>
    </citation>
    <scope>NUCLEOTIDE SEQUENCE [LARGE SCALE GENOMIC DNA]</scope>
    <source>
        <strain evidence="2 3">B1d</strain>
    </source>
</reference>
<accession>A0A7Z8KLB7</accession>
<dbReference type="Gene3D" id="2.60.40.680">
    <property type="match status" value="2"/>
</dbReference>
<keyword evidence="3" id="KW-1185">Reference proteome</keyword>
<dbReference type="PROSITE" id="PS51257">
    <property type="entry name" value="PROKAR_LIPOPROTEIN"/>
    <property type="match status" value="1"/>
</dbReference>
<comment type="caution">
    <text evidence="2">The sequence shown here is derived from an EMBL/GenBank/DDBJ whole genome shotgun (WGS) entry which is preliminary data.</text>
</comment>
<gene>
    <name evidence="2" type="ORF">FKV42_13190</name>
</gene>
<evidence type="ECO:0000259" key="1">
    <source>
        <dbReference type="Pfam" id="PF00963"/>
    </source>
</evidence>
<dbReference type="RefSeq" id="WP_154810790.1">
    <property type="nucleotide sequence ID" value="NZ_VIAQ01000020.1"/>
</dbReference>
<dbReference type="OrthoDB" id="125485at2157"/>
<dbReference type="GO" id="GO:0030246">
    <property type="term" value="F:carbohydrate binding"/>
    <property type="evidence" value="ECO:0007669"/>
    <property type="project" value="InterPro"/>
</dbReference>
<dbReference type="InterPro" id="IPR008965">
    <property type="entry name" value="CBM2/CBM3_carb-bd_dom_sf"/>
</dbReference>
<feature type="domain" description="Cohesin" evidence="1">
    <location>
        <begin position="44"/>
        <end position="165"/>
    </location>
</feature>
<dbReference type="InterPro" id="IPR002102">
    <property type="entry name" value="Cohesin_dom"/>
</dbReference>
<dbReference type="AlphaFoldDB" id="A0A7Z8KLB7"/>
<dbReference type="CDD" id="cd08547">
    <property type="entry name" value="Type_II_cohesin"/>
    <property type="match status" value="1"/>
</dbReference>
<name>A0A7Z8KLB7_9EURY</name>
<dbReference type="GO" id="GO:0000272">
    <property type="term" value="P:polysaccharide catabolic process"/>
    <property type="evidence" value="ECO:0007669"/>
    <property type="project" value="InterPro"/>
</dbReference>
<protein>
    <recommendedName>
        <fullName evidence="1">Cohesin domain-containing protein</fullName>
    </recommendedName>
</protein>
<dbReference type="EMBL" id="VIAQ01000020">
    <property type="protein sequence ID" value="TQD23476.1"/>
    <property type="molecule type" value="Genomic_DNA"/>
</dbReference>
<sequence length="489" mass="51957">MTDKKMKGLVVSATSLLIFFACFIMVGTGLAGAASLSVNPALTEDLAPTDTFSVDVVVDSAGTALSGIDFSLTYDTSALDVTGATYSGLLDGMYFVNLNDGEVLLAALDNSPYTSHAGTVLTIDFEVKAGAADGMYDLELDGVTLQDGSEEDISPVTINDGQVEVEAESSGSGDEEVPVLEIIADTGVFGVGDTFQATVVVDSAETALSGLDFSMAYDTSALDVTSATYSGLLDGMYFVNLNDGEVLLAALDTSPYASQVGTVLTIDFEVKEGAPDGFYTLDLTDVTLEDGDENPIADVDVIDDIVEIETPVEVVIEGIDLLPGWNLISVPETLENADVDFVLQDFGDTEVDSVFYYNASSGMMEIPEDFEPLKAYWVHNDMGETVTINETYLVPMVPSVPPMLTLYPGWNAIGHTAMVELSAEVALSTIDDCYVKVTGPWLPATSEFAYVGYNGQEGIINGNQVGTDVFAMNVYEGYFVYVDEECVLA</sequence>
<dbReference type="SUPFAM" id="SSF49384">
    <property type="entry name" value="Carbohydrate-binding domain"/>
    <property type="match status" value="2"/>
</dbReference>
<proteinExistence type="predicted"/>
<organism evidence="2 3">
    <name type="scientific">Methanolobus vulcani</name>
    <dbReference type="NCBI Taxonomy" id="38026"/>
    <lineage>
        <taxon>Archaea</taxon>
        <taxon>Methanobacteriati</taxon>
        <taxon>Methanobacteriota</taxon>
        <taxon>Stenosarchaea group</taxon>
        <taxon>Methanomicrobia</taxon>
        <taxon>Methanosarcinales</taxon>
        <taxon>Methanosarcinaceae</taxon>
        <taxon>Methanolobus</taxon>
    </lineage>
</organism>
<evidence type="ECO:0000313" key="2">
    <source>
        <dbReference type="EMBL" id="TQD23476.1"/>
    </source>
</evidence>
<dbReference type="Pfam" id="PF00963">
    <property type="entry name" value="Cohesin"/>
    <property type="match status" value="2"/>
</dbReference>
<feature type="domain" description="Cohesin" evidence="1">
    <location>
        <begin position="190"/>
        <end position="299"/>
    </location>
</feature>
<evidence type="ECO:0000313" key="3">
    <source>
        <dbReference type="Proteomes" id="UP000319335"/>
    </source>
</evidence>
<dbReference type="Proteomes" id="UP000319335">
    <property type="component" value="Unassembled WGS sequence"/>
</dbReference>